<dbReference type="KEGG" id="sbd:ATN00_19500"/>
<dbReference type="AlphaFoldDB" id="A0A0S3F3A0"/>
<protein>
    <submittedName>
        <fullName evidence="1">Uncharacterized protein</fullName>
    </submittedName>
</protein>
<gene>
    <name evidence="1" type="ORF">ATN00_19500</name>
</gene>
<accession>A0A0S3F3A0</accession>
<reference evidence="1 2" key="1">
    <citation type="submission" date="2015-11" db="EMBL/GenBank/DDBJ databases">
        <title>A Two-component Flavoprotein Monooxygenase System MeaXY Responsible for para-Hydroxylation of 2-Methyl-6-ethylaniline and 2,6-Diethylaniline in Sphingobium baderi DE-13.</title>
        <authorList>
            <person name="Cheng M."/>
            <person name="Meng Q."/>
            <person name="Yang Y."/>
            <person name="Chu C."/>
            <person name="Yan X."/>
            <person name="He J."/>
            <person name="Li S."/>
        </authorList>
    </citation>
    <scope>NUCLEOTIDE SEQUENCE [LARGE SCALE GENOMIC DNA]</scope>
    <source>
        <strain evidence="1 2">DE-13</strain>
    </source>
</reference>
<sequence length="294" mass="31570">MPADKQVLQGLPVRLPEKTLLQVEDSGIIAWPSLWRTSKDGLVAMEPQVDLALCNVTGNPAHIRLACKLTSNANGPLQIHINGVFVPASYDGAVLTLPVDHLPKAAGGQLVISFNAVDQLIISSIELGKAVEKVSYPVIMARDNPLAEGLLGKGWWGLEAWGAWSERIASTLYLPLPCDENKDIRLSLGIKTLPNLDQPKKAVGISCNGISIGYFSVISDGKGRTYKIRIPSSVARQSSPMTIELSMLSASSPSQSSHSDDQRKIGVGLTKVDIRPVSRGLCTFLPASLSKICR</sequence>
<keyword evidence="2" id="KW-1185">Reference proteome</keyword>
<dbReference type="Proteomes" id="UP000056968">
    <property type="component" value="Chromosome"/>
</dbReference>
<organism evidence="1 2">
    <name type="scientific">Sphingobium baderi</name>
    <dbReference type="NCBI Taxonomy" id="1332080"/>
    <lineage>
        <taxon>Bacteria</taxon>
        <taxon>Pseudomonadati</taxon>
        <taxon>Pseudomonadota</taxon>
        <taxon>Alphaproteobacteria</taxon>
        <taxon>Sphingomonadales</taxon>
        <taxon>Sphingomonadaceae</taxon>
        <taxon>Sphingobium</taxon>
    </lineage>
</organism>
<evidence type="ECO:0000313" key="2">
    <source>
        <dbReference type="Proteomes" id="UP000056968"/>
    </source>
</evidence>
<name>A0A0S3F3A0_9SPHN</name>
<dbReference type="EMBL" id="CP013264">
    <property type="protein sequence ID" value="ALR22172.1"/>
    <property type="molecule type" value="Genomic_DNA"/>
</dbReference>
<proteinExistence type="predicted"/>
<evidence type="ECO:0000313" key="1">
    <source>
        <dbReference type="EMBL" id="ALR22172.1"/>
    </source>
</evidence>